<dbReference type="EMBL" id="JRHA01000006">
    <property type="protein sequence ID" value="PQK16108.1"/>
    <property type="molecule type" value="Genomic_DNA"/>
</dbReference>
<evidence type="ECO:0000313" key="5">
    <source>
        <dbReference type="Proteomes" id="UP000237441"/>
    </source>
</evidence>
<dbReference type="SUPFAM" id="SSF53032">
    <property type="entry name" value="tRNA-intron endonuclease catalytic domain-like"/>
    <property type="match status" value="1"/>
</dbReference>
<keyword evidence="2" id="KW-0819">tRNA processing</keyword>
<sequence length="145" mass="16611">MNTDCMVEMSSLQYQQPDNVALAVMKNLQDQHDWTELKFIYTKGSNRALIRGLPTKRLYLHPDDQIVALAQEQVTGERVTKKPVQECVLPVHLSEKWSLADYATVFDSLANTGTREKRIILATLHDDSTVVYYVMQEGMVKPRQN</sequence>
<dbReference type="InterPro" id="IPR018593">
    <property type="entry name" value="tRNA-endonuc_su_Sen15"/>
</dbReference>
<comment type="caution">
    <text evidence="4">The sequence shown here is derived from an EMBL/GenBank/DDBJ whole genome shotgun (WGS) entry which is preliminary data.</text>
</comment>
<dbReference type="Gene3D" id="3.40.1350.10">
    <property type="match status" value="1"/>
</dbReference>
<accession>A0A2S7YIU9</accession>
<name>A0A2S7YIU9_BEABA</name>
<dbReference type="PANTHER" id="PTHR28518:SF1">
    <property type="entry name" value="TRNA-SPLICING ENDONUCLEASE SUBUNIT SEN15"/>
    <property type="match status" value="1"/>
</dbReference>
<reference evidence="4 5" key="1">
    <citation type="submission" date="2016-07" db="EMBL/GenBank/DDBJ databases">
        <title>Comparative genomics of the entomopathogenic fungus Beauveria bassiana.</title>
        <authorList>
            <person name="Valero Jimenez C.A."/>
            <person name="Zwaan B.J."/>
            <person name="Van Kan J.A."/>
            <person name="Takken W."/>
            <person name="Debets A.J."/>
            <person name="Schoustra S.E."/>
            <person name="Koenraadt C.J."/>
        </authorList>
    </citation>
    <scope>NUCLEOTIDE SEQUENCE [LARGE SCALE GENOMIC DNA]</scope>
    <source>
        <strain evidence="4 5">ARSEF 8028</strain>
    </source>
</reference>
<comment type="similarity">
    <text evidence="1">Belongs to the SEN15 family.</text>
</comment>
<dbReference type="Proteomes" id="UP000237441">
    <property type="component" value="Unassembled WGS sequence"/>
</dbReference>
<evidence type="ECO:0000256" key="2">
    <source>
        <dbReference type="ARBA" id="ARBA00022694"/>
    </source>
</evidence>
<evidence type="ECO:0000259" key="3">
    <source>
        <dbReference type="Pfam" id="PF09631"/>
    </source>
</evidence>
<evidence type="ECO:0000256" key="1">
    <source>
        <dbReference type="ARBA" id="ARBA00006091"/>
    </source>
</evidence>
<organism evidence="4 5">
    <name type="scientific">Beauveria bassiana</name>
    <name type="common">White muscardine disease fungus</name>
    <name type="synonym">Tritirachium shiotae</name>
    <dbReference type="NCBI Taxonomy" id="176275"/>
    <lineage>
        <taxon>Eukaryota</taxon>
        <taxon>Fungi</taxon>
        <taxon>Dikarya</taxon>
        <taxon>Ascomycota</taxon>
        <taxon>Pezizomycotina</taxon>
        <taxon>Sordariomycetes</taxon>
        <taxon>Hypocreomycetidae</taxon>
        <taxon>Hypocreales</taxon>
        <taxon>Cordycipitaceae</taxon>
        <taxon>Beauveria</taxon>
    </lineage>
</organism>
<dbReference type="GO" id="GO:0000379">
    <property type="term" value="P:tRNA-type intron splice site recognition and cleavage"/>
    <property type="evidence" value="ECO:0007669"/>
    <property type="project" value="InterPro"/>
</dbReference>
<gene>
    <name evidence="4" type="ORF">BB8028_0006g04290</name>
</gene>
<dbReference type="GO" id="GO:0000213">
    <property type="term" value="F:tRNA-intron lyase activity"/>
    <property type="evidence" value="ECO:0007669"/>
    <property type="project" value="TreeGrafter"/>
</dbReference>
<evidence type="ECO:0000313" key="4">
    <source>
        <dbReference type="EMBL" id="PQK16108.1"/>
    </source>
</evidence>
<feature type="domain" description="tRNA-splicing endonuclease subunit Sen15" evidence="3">
    <location>
        <begin position="24"/>
        <end position="145"/>
    </location>
</feature>
<dbReference type="PANTHER" id="PTHR28518">
    <property type="entry name" value="TRNA-SPLICING ENDONUCLEASE SUBUNIT SEN15"/>
    <property type="match status" value="1"/>
</dbReference>
<dbReference type="GO" id="GO:0000214">
    <property type="term" value="C:tRNA-intron endonuclease complex"/>
    <property type="evidence" value="ECO:0007669"/>
    <property type="project" value="InterPro"/>
</dbReference>
<dbReference type="GO" id="GO:0003676">
    <property type="term" value="F:nucleic acid binding"/>
    <property type="evidence" value="ECO:0007669"/>
    <property type="project" value="InterPro"/>
</dbReference>
<dbReference type="InterPro" id="IPR011856">
    <property type="entry name" value="tRNA_endonuc-like_dom_sf"/>
</dbReference>
<protein>
    <recommendedName>
        <fullName evidence="3">tRNA-splicing endonuclease subunit Sen15 domain-containing protein</fullName>
    </recommendedName>
</protein>
<dbReference type="InterPro" id="IPR042777">
    <property type="entry name" value="Sen15_fungi"/>
</dbReference>
<dbReference type="OrthoDB" id="10002170at2759"/>
<dbReference type="Pfam" id="PF09631">
    <property type="entry name" value="Sen15"/>
    <property type="match status" value="1"/>
</dbReference>
<proteinExistence type="inferred from homology"/>
<dbReference type="AlphaFoldDB" id="A0A2S7YIU9"/>
<dbReference type="InterPro" id="IPR036167">
    <property type="entry name" value="tRNA_intron_Endo_cat-like_sf"/>
</dbReference>